<keyword evidence="1" id="KW-0694">RNA-binding</keyword>
<feature type="domain" description="RNA-binding S4" evidence="2">
    <location>
        <begin position="1"/>
        <end position="64"/>
    </location>
</feature>
<dbReference type="PROSITE" id="PS50889">
    <property type="entry name" value="S4"/>
    <property type="match status" value="1"/>
</dbReference>
<dbReference type="InterPro" id="IPR036986">
    <property type="entry name" value="S4_RNA-bd_sf"/>
</dbReference>
<evidence type="ECO:0000313" key="3">
    <source>
        <dbReference type="EMBL" id="API61205.1"/>
    </source>
</evidence>
<evidence type="ECO:0000259" key="2">
    <source>
        <dbReference type="SMART" id="SM00363"/>
    </source>
</evidence>
<gene>
    <name evidence="3" type="ORF">BSL82_15520</name>
</gene>
<dbReference type="Gene3D" id="3.10.290.10">
    <property type="entry name" value="RNA-binding S4 domain"/>
    <property type="match status" value="1"/>
</dbReference>
<proteinExistence type="predicted"/>
<dbReference type="EMBL" id="CP018221">
    <property type="protein sequence ID" value="API61205.1"/>
    <property type="molecule type" value="Genomic_DNA"/>
</dbReference>
<dbReference type="OrthoDB" id="9797176at2"/>
<dbReference type="SMART" id="SM00363">
    <property type="entry name" value="S4"/>
    <property type="match status" value="1"/>
</dbReference>
<evidence type="ECO:0000256" key="1">
    <source>
        <dbReference type="PROSITE-ProRule" id="PRU00182"/>
    </source>
</evidence>
<dbReference type="Proteomes" id="UP000182063">
    <property type="component" value="Chromosome"/>
</dbReference>
<dbReference type="SUPFAM" id="SSF55174">
    <property type="entry name" value="Alpha-L RNA-binding motif"/>
    <property type="match status" value="1"/>
</dbReference>
<name>A0A1L4A015_9SPHN</name>
<organism evidence="3 4">
    <name type="scientific">Tardibacter chloracetimidivorans</name>
    <dbReference type="NCBI Taxonomy" id="1921510"/>
    <lineage>
        <taxon>Bacteria</taxon>
        <taxon>Pseudomonadati</taxon>
        <taxon>Pseudomonadota</taxon>
        <taxon>Alphaproteobacteria</taxon>
        <taxon>Sphingomonadales</taxon>
        <taxon>Sphingomonadaceae</taxon>
        <taxon>Tardibacter</taxon>
    </lineage>
</organism>
<sequence>MRLDKWLWFARLTKSRTVAQALCESRHVRLNGRVVERSSTQVRPGQVLTLPLGEQIRVVRVDALPERRGPYGEACRAYTELTPALN</sequence>
<keyword evidence="4" id="KW-1185">Reference proteome</keyword>
<evidence type="ECO:0000313" key="4">
    <source>
        <dbReference type="Proteomes" id="UP000182063"/>
    </source>
</evidence>
<dbReference type="AlphaFoldDB" id="A0A1L4A015"/>
<protein>
    <submittedName>
        <fullName evidence="3">RNA-binding protein</fullName>
    </submittedName>
</protein>
<dbReference type="CDD" id="cd00165">
    <property type="entry name" value="S4"/>
    <property type="match status" value="1"/>
</dbReference>
<reference evidence="4" key="1">
    <citation type="submission" date="2016-11" db="EMBL/GenBank/DDBJ databases">
        <title>Complete Genome Sequence of alachlor-degrading Sphingomonas sp. strain JJ-A5.</title>
        <authorList>
            <person name="Lee H."/>
            <person name="Ka J.-O."/>
        </authorList>
    </citation>
    <scope>NUCLEOTIDE SEQUENCE [LARGE SCALE GENOMIC DNA]</scope>
    <source>
        <strain evidence="4">JJ-A5</strain>
    </source>
</reference>
<dbReference type="Pfam" id="PF01479">
    <property type="entry name" value="S4"/>
    <property type="match status" value="1"/>
</dbReference>
<dbReference type="GO" id="GO:0003723">
    <property type="term" value="F:RNA binding"/>
    <property type="evidence" value="ECO:0007669"/>
    <property type="project" value="UniProtKB-KW"/>
</dbReference>
<accession>A0A1L4A015</accession>
<dbReference type="STRING" id="1921510.BSL82_15520"/>
<dbReference type="KEGG" id="sphj:BSL82_15520"/>
<dbReference type="InterPro" id="IPR002942">
    <property type="entry name" value="S4_RNA-bd"/>
</dbReference>